<sequence length="306" mass="35802">MKDADFITVSSYIRTMENRLLTKSKLESLISLHNFSDIIKGLSQDTDYNFISVNNLDQAEHILKEEWKRVCEMLYQVTPHNEAVQILLLPYEFHSLRQTMKEEMSQSHKTIQLSEEMKKIRSEAEALEGNNQIKEMFLDRKMYETMIKISQMLNSNFITEQIQMKIDFYNIKAMLRAREMKKEAAFFELCYVKGGHLSKDVFLHNYSVPFSAVAASFSKKYCNVEVQKGLEAYESNHNFSELETLFHNSLISNLKNAKLISYGPEVMYAYLMAKENEIRQIRLLLTCKFRNISDGILIRKLGESYV</sequence>
<dbReference type="SUPFAM" id="SSF103486">
    <property type="entry name" value="V-type ATP synthase subunit C"/>
    <property type="match status" value="1"/>
</dbReference>
<evidence type="ECO:0008006" key="5">
    <source>
        <dbReference type="Google" id="ProtNLM"/>
    </source>
</evidence>
<dbReference type="PANTHER" id="PTHR38682:SF1">
    <property type="entry name" value="V-TYPE ATP SYNTHASE SUBUNIT C"/>
    <property type="match status" value="1"/>
</dbReference>
<proteinExistence type="predicted"/>
<dbReference type="EMBL" id="MCIA01000006">
    <property type="protein sequence ID" value="RKD33547.1"/>
    <property type="molecule type" value="Genomic_DNA"/>
</dbReference>
<protein>
    <recommendedName>
        <fullName evidence="5">V-type ATP synthase subunit C</fullName>
    </recommendedName>
</protein>
<dbReference type="InterPro" id="IPR036079">
    <property type="entry name" value="ATPase_csu/dsu_sf"/>
</dbReference>
<gene>
    <name evidence="3" type="ORF">BET01_13470</name>
</gene>
<dbReference type="AlphaFoldDB" id="A0A419T7I4"/>
<dbReference type="Pfam" id="PF01992">
    <property type="entry name" value="vATP-synt_AC39"/>
    <property type="match status" value="2"/>
</dbReference>
<organism evidence="3 4">
    <name type="scientific">Lacrimispora algidixylanolytica</name>
    <dbReference type="NCBI Taxonomy" id="94868"/>
    <lineage>
        <taxon>Bacteria</taxon>
        <taxon>Bacillati</taxon>
        <taxon>Bacillota</taxon>
        <taxon>Clostridia</taxon>
        <taxon>Lachnospirales</taxon>
        <taxon>Lachnospiraceae</taxon>
        <taxon>Lacrimispora</taxon>
    </lineage>
</organism>
<dbReference type="Proteomes" id="UP000284277">
    <property type="component" value="Unassembled WGS sequence"/>
</dbReference>
<dbReference type="InterPro" id="IPR044911">
    <property type="entry name" value="V-type_ATPase_csu/dsu_dom_3"/>
</dbReference>
<accession>A0A419T7I4</accession>
<dbReference type="InterPro" id="IPR050873">
    <property type="entry name" value="V-ATPase_V0D/AC39_subunit"/>
</dbReference>
<dbReference type="GO" id="GO:0046961">
    <property type="term" value="F:proton-transporting ATPase activity, rotational mechanism"/>
    <property type="evidence" value="ECO:0007669"/>
    <property type="project" value="InterPro"/>
</dbReference>
<name>A0A419T7I4_9FIRM</name>
<comment type="caution">
    <text evidence="3">The sequence shown here is derived from an EMBL/GenBank/DDBJ whole genome shotgun (WGS) entry which is preliminary data.</text>
</comment>
<keyword evidence="2" id="KW-0406">Ion transport</keyword>
<reference evidence="3 4" key="1">
    <citation type="submission" date="2016-08" db="EMBL/GenBank/DDBJ databases">
        <title>A new outlook on sporulation: Clostridium algidixylanolyticum.</title>
        <authorList>
            <person name="Poppleton D.I."/>
            <person name="Gribaldo S."/>
        </authorList>
    </citation>
    <scope>NUCLEOTIDE SEQUENCE [LARGE SCALE GENOMIC DNA]</scope>
    <source>
        <strain evidence="3 4">SPL73</strain>
    </source>
</reference>
<keyword evidence="1" id="KW-0813">Transport</keyword>
<evidence type="ECO:0000313" key="4">
    <source>
        <dbReference type="Proteomes" id="UP000284277"/>
    </source>
</evidence>
<evidence type="ECO:0000256" key="2">
    <source>
        <dbReference type="ARBA" id="ARBA00023065"/>
    </source>
</evidence>
<dbReference type="Gene3D" id="1.10.132.50">
    <property type="entry name" value="ATP synthase (C/AC39) subunit, domain 3"/>
    <property type="match status" value="2"/>
</dbReference>
<dbReference type="InterPro" id="IPR002843">
    <property type="entry name" value="ATPase_V0-cplx_csu/dsu"/>
</dbReference>
<evidence type="ECO:0000256" key="1">
    <source>
        <dbReference type="ARBA" id="ARBA00022448"/>
    </source>
</evidence>
<evidence type="ECO:0000313" key="3">
    <source>
        <dbReference type="EMBL" id="RKD33547.1"/>
    </source>
</evidence>
<keyword evidence="4" id="KW-1185">Reference proteome</keyword>
<dbReference type="PANTHER" id="PTHR38682">
    <property type="entry name" value="V-TYPE ATP SYNTHASE SUBUNIT C"/>
    <property type="match status" value="1"/>
</dbReference>